<dbReference type="PANTHER" id="PTHR38030">
    <property type="entry name" value="PROTOPORPHYRINOGEN IX DEHYDROGENASE [MENAQUINONE]"/>
    <property type="match status" value="1"/>
</dbReference>
<feature type="domain" description="Flavodoxin" evidence="1">
    <location>
        <begin position="4"/>
        <end position="135"/>
    </location>
</feature>
<proteinExistence type="predicted"/>
<sequence>MKAIILYASRHGCAEQAALALQSRMGKGTETVNLMHTCPPSLDEYDTVILGGSIYYGRIQKQLSEWIAREQPELADKRIGLFICAGESEEKAGQELLRAFPESLHLQASFADVLGNGVKFSKLSLAERLIYRAVTGKSGDRGGLYTNRIENFVSRLLR</sequence>
<dbReference type="InterPro" id="IPR052200">
    <property type="entry name" value="Protoporphyrinogen_IX_DH"/>
</dbReference>
<keyword evidence="2" id="KW-0560">Oxidoreductase</keyword>
<dbReference type="InterPro" id="IPR026816">
    <property type="entry name" value="Flavodoxin_dom"/>
</dbReference>
<dbReference type="PANTHER" id="PTHR38030:SF2">
    <property type="entry name" value="PROTOPORPHYRINOGEN IX DEHYDROGENASE [QUINONE]"/>
    <property type="match status" value="1"/>
</dbReference>
<protein>
    <submittedName>
        <fullName evidence="2">Menaquinone-dependent protoporphyrinogen oxidase</fullName>
        <ecNumber evidence="2">1.3.5.3</ecNumber>
    </submittedName>
</protein>
<name>A0ABU3H1Q3_9BACL</name>
<evidence type="ECO:0000259" key="1">
    <source>
        <dbReference type="Pfam" id="PF12724"/>
    </source>
</evidence>
<reference evidence="2 3" key="1">
    <citation type="submission" date="2023-07" db="EMBL/GenBank/DDBJ databases">
        <title>Genomic Encyclopedia of Type Strains, Phase IV (KMG-IV): sequencing the most valuable type-strain genomes for metagenomic binning, comparative biology and taxonomic classification.</title>
        <authorList>
            <person name="Goeker M."/>
        </authorList>
    </citation>
    <scope>NUCLEOTIDE SEQUENCE [LARGE SCALE GENOMIC DNA]</scope>
    <source>
        <strain evidence="2 3">T98</strain>
    </source>
</reference>
<dbReference type="EC" id="1.3.5.3" evidence="2"/>
<dbReference type="Proteomes" id="UP001248709">
    <property type="component" value="Unassembled WGS sequence"/>
</dbReference>
<dbReference type="InterPro" id="IPR029039">
    <property type="entry name" value="Flavoprotein-like_sf"/>
</dbReference>
<dbReference type="Gene3D" id="3.40.50.360">
    <property type="match status" value="1"/>
</dbReference>
<dbReference type="RefSeq" id="WP_312000648.1">
    <property type="nucleotide sequence ID" value="NZ_JAUSUY010000001.1"/>
</dbReference>
<dbReference type="EMBL" id="JAUSUY010000001">
    <property type="protein sequence ID" value="MDT3424737.1"/>
    <property type="molecule type" value="Genomic_DNA"/>
</dbReference>
<dbReference type="SUPFAM" id="SSF52218">
    <property type="entry name" value="Flavoproteins"/>
    <property type="match status" value="1"/>
</dbReference>
<gene>
    <name evidence="2" type="ORF">J2Z22_000249</name>
</gene>
<organism evidence="2 3">
    <name type="scientific">Paenibacillus forsythiae</name>
    <dbReference type="NCBI Taxonomy" id="365616"/>
    <lineage>
        <taxon>Bacteria</taxon>
        <taxon>Bacillati</taxon>
        <taxon>Bacillota</taxon>
        <taxon>Bacilli</taxon>
        <taxon>Bacillales</taxon>
        <taxon>Paenibacillaceae</taxon>
        <taxon>Paenibacillus</taxon>
    </lineage>
</organism>
<evidence type="ECO:0000313" key="2">
    <source>
        <dbReference type="EMBL" id="MDT3424737.1"/>
    </source>
</evidence>
<keyword evidence="3" id="KW-1185">Reference proteome</keyword>
<dbReference type="GO" id="GO:0016491">
    <property type="term" value="F:oxidoreductase activity"/>
    <property type="evidence" value="ECO:0007669"/>
    <property type="project" value="UniProtKB-KW"/>
</dbReference>
<evidence type="ECO:0000313" key="3">
    <source>
        <dbReference type="Proteomes" id="UP001248709"/>
    </source>
</evidence>
<accession>A0ABU3H1Q3</accession>
<dbReference type="Pfam" id="PF12724">
    <property type="entry name" value="Flavodoxin_5"/>
    <property type="match status" value="1"/>
</dbReference>
<comment type="caution">
    <text evidence="2">The sequence shown here is derived from an EMBL/GenBank/DDBJ whole genome shotgun (WGS) entry which is preliminary data.</text>
</comment>